<dbReference type="EMBL" id="JBJKTR010000018">
    <property type="protein sequence ID" value="KAL3334213.1"/>
    <property type="molecule type" value="Genomic_DNA"/>
</dbReference>
<dbReference type="InterPro" id="IPR043502">
    <property type="entry name" value="DNA/RNA_pol_sf"/>
</dbReference>
<organism evidence="2 3">
    <name type="scientific">Solanum stoloniferum</name>
    <dbReference type="NCBI Taxonomy" id="62892"/>
    <lineage>
        <taxon>Eukaryota</taxon>
        <taxon>Viridiplantae</taxon>
        <taxon>Streptophyta</taxon>
        <taxon>Embryophyta</taxon>
        <taxon>Tracheophyta</taxon>
        <taxon>Spermatophyta</taxon>
        <taxon>Magnoliopsida</taxon>
        <taxon>eudicotyledons</taxon>
        <taxon>Gunneridae</taxon>
        <taxon>Pentapetalae</taxon>
        <taxon>asterids</taxon>
        <taxon>lamiids</taxon>
        <taxon>Solanales</taxon>
        <taxon>Solanaceae</taxon>
        <taxon>Solanoideae</taxon>
        <taxon>Solaneae</taxon>
        <taxon>Solanum</taxon>
    </lineage>
</organism>
<dbReference type="InterPro" id="IPR000477">
    <property type="entry name" value="RT_dom"/>
</dbReference>
<evidence type="ECO:0000259" key="1">
    <source>
        <dbReference type="Pfam" id="PF00078"/>
    </source>
</evidence>
<dbReference type="InterPro" id="IPR052343">
    <property type="entry name" value="Retrotransposon-Effector_Assoc"/>
</dbReference>
<dbReference type="AlphaFoldDB" id="A0ABD2RS81"/>
<feature type="domain" description="Reverse transcriptase" evidence="1">
    <location>
        <begin position="2"/>
        <end position="150"/>
    </location>
</feature>
<dbReference type="PANTHER" id="PTHR46890:SF48">
    <property type="entry name" value="RNA-DIRECTED DNA POLYMERASE"/>
    <property type="match status" value="1"/>
</dbReference>
<reference evidence="2 3" key="1">
    <citation type="submission" date="2024-05" db="EMBL/GenBank/DDBJ databases">
        <title>De novo assembly of an allotetraploid wild potato.</title>
        <authorList>
            <person name="Hosaka A.J."/>
        </authorList>
    </citation>
    <scope>NUCLEOTIDE SEQUENCE [LARGE SCALE GENOMIC DNA]</scope>
    <source>
        <tissue evidence="2">Young leaves</tissue>
    </source>
</reference>
<dbReference type="Proteomes" id="UP001627284">
    <property type="component" value="Unassembled WGS sequence"/>
</dbReference>
<evidence type="ECO:0000313" key="3">
    <source>
        <dbReference type="Proteomes" id="UP001627284"/>
    </source>
</evidence>
<dbReference type="SUPFAM" id="SSF56672">
    <property type="entry name" value="DNA/RNA polymerases"/>
    <property type="match status" value="1"/>
</dbReference>
<comment type="caution">
    <text evidence="2">The sequence shown here is derived from an EMBL/GenBank/DDBJ whole genome shotgun (WGS) entry which is preliminary data.</text>
</comment>
<evidence type="ECO:0000313" key="2">
    <source>
        <dbReference type="EMBL" id="KAL3334213.1"/>
    </source>
</evidence>
<gene>
    <name evidence="2" type="ORF">AABB24_030787</name>
</gene>
<protein>
    <recommendedName>
        <fullName evidence="1">Reverse transcriptase domain-containing protein</fullName>
    </recommendedName>
</protein>
<accession>A0ABD2RS81</accession>
<dbReference type="Pfam" id="PF00078">
    <property type="entry name" value="RVT_1"/>
    <property type="match status" value="1"/>
</dbReference>
<proteinExistence type="predicted"/>
<keyword evidence="3" id="KW-1185">Reference proteome</keyword>
<sequence>MCSTIYKIITKIIGARLKKYLPSIISHNQSSFVGSRHIVDNVVLAHECIHVLKNKMRGNDKFMALKLDIAKAYDRVEWIYVQSLLLKMGFHDTFVSWIMQCITTPTYKFNINGEIVGTVRPIRGLRQGDPLSPYLFILCAEGLSNQAEEQGELCGIILRRGGPMMQVYKGRRKKQASEWRL</sequence>
<dbReference type="PANTHER" id="PTHR46890">
    <property type="entry name" value="NON-LTR RETROLELEMENT REVERSE TRANSCRIPTASE-LIKE PROTEIN-RELATED"/>
    <property type="match status" value="1"/>
</dbReference>
<name>A0ABD2RS81_9SOLN</name>